<protein>
    <submittedName>
        <fullName evidence="1">Uncharacterized protein</fullName>
    </submittedName>
</protein>
<accession>A0A9D4Z678</accession>
<reference evidence="1" key="1">
    <citation type="submission" date="2021-01" db="EMBL/GenBank/DDBJ databases">
        <title>Adiantum capillus-veneris genome.</title>
        <authorList>
            <person name="Fang Y."/>
            <person name="Liao Q."/>
        </authorList>
    </citation>
    <scope>NUCLEOTIDE SEQUENCE</scope>
    <source>
        <strain evidence="1">H3</strain>
        <tissue evidence="1">Leaf</tissue>
    </source>
</reference>
<name>A0A9D4Z678_ADICA</name>
<comment type="caution">
    <text evidence="1">The sequence shown here is derived from an EMBL/GenBank/DDBJ whole genome shotgun (WGS) entry which is preliminary data.</text>
</comment>
<dbReference type="EMBL" id="JABFUD020000021">
    <property type="protein sequence ID" value="KAI5062844.1"/>
    <property type="molecule type" value="Genomic_DNA"/>
</dbReference>
<dbReference type="Proteomes" id="UP000886520">
    <property type="component" value="Chromosome 21"/>
</dbReference>
<dbReference type="AlphaFoldDB" id="A0A9D4Z678"/>
<dbReference type="SUPFAM" id="SSF52047">
    <property type="entry name" value="RNI-like"/>
    <property type="match status" value="1"/>
</dbReference>
<dbReference type="Gene3D" id="3.80.10.10">
    <property type="entry name" value="Ribonuclease Inhibitor"/>
    <property type="match status" value="1"/>
</dbReference>
<keyword evidence="2" id="KW-1185">Reference proteome</keyword>
<evidence type="ECO:0000313" key="1">
    <source>
        <dbReference type="EMBL" id="KAI5062844.1"/>
    </source>
</evidence>
<dbReference type="InterPro" id="IPR032675">
    <property type="entry name" value="LRR_dom_sf"/>
</dbReference>
<evidence type="ECO:0000313" key="2">
    <source>
        <dbReference type="Proteomes" id="UP000886520"/>
    </source>
</evidence>
<proteinExistence type="predicted"/>
<gene>
    <name evidence="1" type="ORF">GOP47_0021391</name>
</gene>
<organism evidence="1 2">
    <name type="scientific">Adiantum capillus-veneris</name>
    <name type="common">Maidenhair fern</name>
    <dbReference type="NCBI Taxonomy" id="13818"/>
    <lineage>
        <taxon>Eukaryota</taxon>
        <taxon>Viridiplantae</taxon>
        <taxon>Streptophyta</taxon>
        <taxon>Embryophyta</taxon>
        <taxon>Tracheophyta</taxon>
        <taxon>Polypodiopsida</taxon>
        <taxon>Polypodiidae</taxon>
        <taxon>Polypodiales</taxon>
        <taxon>Pteridineae</taxon>
        <taxon>Pteridaceae</taxon>
        <taxon>Vittarioideae</taxon>
        <taxon>Adiantum</taxon>
    </lineage>
</organism>
<sequence length="228" mass="25162">MVGCPQLKQITVQSSFFKQGQLGFLSASVVSLQLHYLHTATELPDLSSSASTLQHLDVLLCERLERVNLKTGFGSLTTLNLCLCHNMVEIIGPGSLPSLRVLHVVDCRKVQSLKGFENSEMLEKFTLSGLRELSEFTLVGCPKLRTSVGKAHLCDMMGKLRARFVIWGSSEWVSSHDLLSLKILHPLFDSILGAVQQSKSSRIQTQHMMLHGKALGGGIQGRFSRMQS</sequence>